<evidence type="ECO:0000313" key="4">
    <source>
        <dbReference type="EMBL" id="AVF28218.1"/>
    </source>
</evidence>
<proteinExistence type="inferred from homology"/>
<evidence type="ECO:0000256" key="2">
    <source>
        <dbReference type="SAM" id="MobiDB-lite"/>
    </source>
</evidence>
<organism evidence="4 5">
    <name type="scientific">Paenibacillus larvae subsp. larvae</name>
    <dbReference type="NCBI Taxonomy" id="147375"/>
    <lineage>
        <taxon>Bacteria</taxon>
        <taxon>Bacillati</taxon>
        <taxon>Bacillota</taxon>
        <taxon>Bacilli</taxon>
        <taxon>Bacillales</taxon>
        <taxon>Paenibacillaceae</taxon>
        <taxon>Paenibacillus</taxon>
    </lineage>
</organism>
<feature type="compositionally biased region" description="Low complexity" evidence="2">
    <location>
        <begin position="311"/>
        <end position="330"/>
    </location>
</feature>
<gene>
    <name evidence="4" type="primary">lytR1</name>
    <name evidence="4" type="ORF">ERICIII_04152</name>
</gene>
<dbReference type="Proteomes" id="UP000239833">
    <property type="component" value="Chromosome"/>
</dbReference>
<dbReference type="Pfam" id="PF03816">
    <property type="entry name" value="LytR_cpsA_psr"/>
    <property type="match status" value="1"/>
</dbReference>
<dbReference type="GeneID" id="64220473"/>
<feature type="region of interest" description="Disordered" evidence="2">
    <location>
        <begin position="308"/>
        <end position="341"/>
    </location>
</feature>
<reference evidence="5" key="1">
    <citation type="submission" date="2017-02" db="EMBL/GenBank/DDBJ databases">
        <title>Delineation of Paenibacillus larvae strains originating from foulbrood outbreaks.</title>
        <authorList>
            <person name="Beims H."/>
            <person name="Bunk B."/>
            <person name="Sproeer C."/>
            <person name="Mohr K.I."/>
            <person name="Pradella S."/>
            <person name="Guenther G."/>
            <person name="Rohde M."/>
            <person name="von der Ohe W."/>
            <person name="Steinert M."/>
        </authorList>
    </citation>
    <scope>NUCLEOTIDE SEQUENCE [LARGE SCALE GENOMIC DNA]</scope>
    <source>
        <strain evidence="5">Eric_III</strain>
    </source>
</reference>
<evidence type="ECO:0000313" key="5">
    <source>
        <dbReference type="Proteomes" id="UP000239833"/>
    </source>
</evidence>
<dbReference type="NCBIfam" id="TIGR00350">
    <property type="entry name" value="lytR_cpsA_psr"/>
    <property type="match status" value="1"/>
</dbReference>
<name>A0A2L1UIJ2_9BACL</name>
<evidence type="ECO:0000256" key="1">
    <source>
        <dbReference type="ARBA" id="ARBA00006068"/>
    </source>
</evidence>
<dbReference type="EMBL" id="CP019655">
    <property type="protein sequence ID" value="AVF28218.1"/>
    <property type="molecule type" value="Genomic_DNA"/>
</dbReference>
<dbReference type="AlphaFoldDB" id="A0A2L1UIJ2"/>
<dbReference type="Gene3D" id="3.40.630.190">
    <property type="entry name" value="LCP protein"/>
    <property type="match status" value="1"/>
</dbReference>
<accession>A0A2L1UIJ2</accession>
<protein>
    <submittedName>
        <fullName evidence="4">Transcriptional regulator LytR</fullName>
    </submittedName>
</protein>
<dbReference type="STRING" id="147375.BXP28_14015"/>
<dbReference type="InterPro" id="IPR050922">
    <property type="entry name" value="LytR/CpsA/Psr_CW_biosynth"/>
</dbReference>
<sequence precursor="true">MRRLIKTLMLLMGLFILGSASLYSYNLYSAASAFSKNKFAGDDEYSPPAWEGKERVNILLLGGDSRGQKEEDQTNQRSDSMMIASIDPVTKKASLLSVLRDTYVDIPGKNRQDRINAAFAAGGPKLAMKTVSELLNIPIQYYIYTDFKGFINVVDSIGGIDLDVEKDMDYTDSGDGHEFDIHLKKGMQHMDGKTALQYVRFRHDAQSDFARSERQRKFLTEIAKKMQTTSSLKKLPDIVRDMEPYIDTNLNITDMIKLATLGFQVQTSDLPTTQIPPNELLVEKRINGAQVLTTDKIKLRKYVRDFMNGTADSGSSSKDAGSSSGNTNKTGTGGNKSNTKK</sequence>
<evidence type="ECO:0000259" key="3">
    <source>
        <dbReference type="Pfam" id="PF03816"/>
    </source>
</evidence>
<comment type="similarity">
    <text evidence="1">Belongs to the LytR/CpsA/Psr (LCP) family.</text>
</comment>
<dbReference type="PANTHER" id="PTHR33392:SF6">
    <property type="entry name" value="POLYISOPRENYL-TEICHOIC ACID--PEPTIDOGLYCAN TEICHOIC ACID TRANSFERASE TAGU"/>
    <property type="match status" value="1"/>
</dbReference>
<dbReference type="RefSeq" id="WP_230460770.1">
    <property type="nucleotide sequence ID" value="NZ_CP019655.1"/>
</dbReference>
<dbReference type="PANTHER" id="PTHR33392">
    <property type="entry name" value="POLYISOPRENYL-TEICHOIC ACID--PEPTIDOGLYCAN TEICHOIC ACID TRANSFERASE TAGU"/>
    <property type="match status" value="1"/>
</dbReference>
<dbReference type="InterPro" id="IPR004474">
    <property type="entry name" value="LytR_CpsA_psr"/>
</dbReference>
<feature type="domain" description="Cell envelope-related transcriptional attenuator" evidence="3">
    <location>
        <begin position="77"/>
        <end position="227"/>
    </location>
</feature>